<evidence type="ECO:0000313" key="2">
    <source>
        <dbReference type="EMBL" id="GJN88522.1"/>
    </source>
</evidence>
<gene>
    <name evidence="2" type="ORF">Rhopal_001488-T1</name>
</gene>
<dbReference type="SUPFAM" id="SSF50978">
    <property type="entry name" value="WD40 repeat-like"/>
    <property type="match status" value="1"/>
</dbReference>
<dbReference type="Gene3D" id="2.130.10.10">
    <property type="entry name" value="YVTN repeat-like/Quinoprotein amine dehydrogenase"/>
    <property type="match status" value="1"/>
</dbReference>
<dbReference type="AlphaFoldDB" id="A0AAV5GHH7"/>
<dbReference type="SUPFAM" id="SSF56219">
    <property type="entry name" value="DNase I-like"/>
    <property type="match status" value="1"/>
</dbReference>
<dbReference type="Gene3D" id="3.60.10.10">
    <property type="entry name" value="Endonuclease/exonuclease/phosphatase"/>
    <property type="match status" value="1"/>
</dbReference>
<feature type="domain" description="Inositol polyphosphate-related phosphatase" evidence="1">
    <location>
        <begin position="373"/>
        <end position="654"/>
    </location>
</feature>
<reference evidence="2 3" key="1">
    <citation type="submission" date="2021-12" db="EMBL/GenBank/DDBJ databases">
        <title>High titer production of polyol ester of fatty acids by Rhodotorula paludigena BS15 towards product separation-free biomass refinery.</title>
        <authorList>
            <person name="Mano J."/>
            <person name="Ono H."/>
            <person name="Tanaka T."/>
            <person name="Naito K."/>
            <person name="Sushida H."/>
            <person name="Ike M."/>
            <person name="Tokuyasu K."/>
            <person name="Kitaoka M."/>
        </authorList>
    </citation>
    <scope>NUCLEOTIDE SEQUENCE [LARGE SCALE GENOMIC DNA]</scope>
    <source>
        <strain evidence="2 3">BS15</strain>
    </source>
</reference>
<dbReference type="EMBL" id="BQKY01000003">
    <property type="protein sequence ID" value="GJN88522.1"/>
    <property type="molecule type" value="Genomic_DNA"/>
</dbReference>
<evidence type="ECO:0000313" key="3">
    <source>
        <dbReference type="Proteomes" id="UP001342314"/>
    </source>
</evidence>
<dbReference type="InterPro" id="IPR046985">
    <property type="entry name" value="IP5"/>
</dbReference>
<dbReference type="GO" id="GO:0046856">
    <property type="term" value="P:phosphatidylinositol dephosphorylation"/>
    <property type="evidence" value="ECO:0007669"/>
    <property type="project" value="InterPro"/>
</dbReference>
<comment type="caution">
    <text evidence="2">The sequence shown here is derived from an EMBL/GenBank/DDBJ whole genome shotgun (WGS) entry which is preliminary data.</text>
</comment>
<protein>
    <recommendedName>
        <fullName evidence="1">Inositol polyphosphate-related phosphatase domain-containing protein</fullName>
    </recommendedName>
</protein>
<evidence type="ECO:0000259" key="1">
    <source>
        <dbReference type="SMART" id="SM00128"/>
    </source>
</evidence>
<sequence>MCLLDRFRPHHQSDPTSLLPPMLLPLSRKRSTSTSLAQSQAEAVEPFPDATRATHTEPLIANERSKVEAIYYADMRSVAVYLWVGTRTGRLFEFDAAPFIEHPSQFTARNLPLVGHRYEAHPSGAEIVKIDHVSGGGMYTLDAAGRMVVWLPDPHSGSLVSLHGHSRVCQILPGFSWVQSLGGTIWATWNEAPSAKGDSKRCVLRGYGVSGAGMLLLGEKHWSTDTIDTLGAICSGCVVPLHPEFHFFGHTPGHVSVWRSDRAEMVDVQKVALVPITALCGPSRYLWVGLETGLLEVIDVSKMGAWRVIKRWRKHKAAVVALGLDKQSLWTASALRVFSVSTDGTIRFWDGLLRQDWICNRMSQLVESYSRFTPLKIGIFTWNVDAQNPDLLASTGPVNRNLLPSFLNALDGPDLLVFNLQELYTAIFARRSVASRVRDLAAHTVKNGFDELYGNKGAVLMRLVIDDSSFCFINAHLAAGKPHHAERARDLIVLLDSRQSFPAPRDDATRNAYIGGGDGSQVSDAETCFFIGDLNFRLQLPRNQVLPGPDSTIRQDQIPSLLAHDELSLQRTSNPSFRLRDFCEAPIDFPPTYKYDRGTGRYDSSEKQRTPSWCDRILWRGERVHCVSYGSFAADLSDHKPVAGEYIVQTRKVDPLRQSDALRRAVHDWAHVEESLLETARSYYPPEV</sequence>
<accession>A0AAV5GHH7</accession>
<keyword evidence="3" id="KW-1185">Reference proteome</keyword>
<dbReference type="InterPro" id="IPR015943">
    <property type="entry name" value="WD40/YVTN_repeat-like_dom_sf"/>
</dbReference>
<organism evidence="2 3">
    <name type="scientific">Rhodotorula paludigena</name>
    <dbReference type="NCBI Taxonomy" id="86838"/>
    <lineage>
        <taxon>Eukaryota</taxon>
        <taxon>Fungi</taxon>
        <taxon>Dikarya</taxon>
        <taxon>Basidiomycota</taxon>
        <taxon>Pucciniomycotina</taxon>
        <taxon>Microbotryomycetes</taxon>
        <taxon>Sporidiobolales</taxon>
        <taxon>Sporidiobolaceae</taxon>
        <taxon>Rhodotorula</taxon>
    </lineage>
</organism>
<dbReference type="InterPro" id="IPR000300">
    <property type="entry name" value="IPPc"/>
</dbReference>
<dbReference type="SMART" id="SM00128">
    <property type="entry name" value="IPPc"/>
    <property type="match status" value="1"/>
</dbReference>
<name>A0AAV5GHH7_9BASI</name>
<proteinExistence type="predicted"/>
<dbReference type="InterPro" id="IPR036322">
    <property type="entry name" value="WD40_repeat_dom_sf"/>
</dbReference>
<dbReference type="InterPro" id="IPR036691">
    <property type="entry name" value="Endo/exonu/phosph_ase_sf"/>
</dbReference>
<dbReference type="PANTHER" id="PTHR11200">
    <property type="entry name" value="INOSITOL 5-PHOSPHATASE"/>
    <property type="match status" value="1"/>
</dbReference>
<dbReference type="Pfam" id="PF22669">
    <property type="entry name" value="Exo_endo_phos2"/>
    <property type="match status" value="1"/>
</dbReference>
<dbReference type="PANTHER" id="PTHR11200:SF240">
    <property type="entry name" value="INOSITOL POLYPHOSPHATE 5-PHOSPHATASE C9G1.10C-RELATED"/>
    <property type="match status" value="1"/>
</dbReference>
<dbReference type="Proteomes" id="UP001342314">
    <property type="component" value="Unassembled WGS sequence"/>
</dbReference>
<dbReference type="GO" id="GO:0004439">
    <property type="term" value="F:phosphatidylinositol-4,5-bisphosphate 5-phosphatase activity"/>
    <property type="evidence" value="ECO:0007669"/>
    <property type="project" value="TreeGrafter"/>
</dbReference>